<name>A0ABQ5U1L1_9PROT</name>
<comment type="caution">
    <text evidence="3">The sequence shown here is derived from an EMBL/GenBank/DDBJ whole genome shotgun (WGS) entry which is preliminary data.</text>
</comment>
<organism evidence="3 4">
    <name type="scientific">Sneathiella chinensis</name>
    <dbReference type="NCBI Taxonomy" id="349750"/>
    <lineage>
        <taxon>Bacteria</taxon>
        <taxon>Pseudomonadati</taxon>
        <taxon>Pseudomonadota</taxon>
        <taxon>Alphaproteobacteria</taxon>
        <taxon>Sneathiellales</taxon>
        <taxon>Sneathiellaceae</taxon>
        <taxon>Sneathiella</taxon>
    </lineage>
</organism>
<feature type="domain" description="Phosphotyrosine protein phosphatase I" evidence="2">
    <location>
        <begin position="11"/>
        <end position="146"/>
    </location>
</feature>
<dbReference type="InterPro" id="IPR023485">
    <property type="entry name" value="Ptyr_pPase"/>
</dbReference>
<proteinExistence type="predicted"/>
<dbReference type="CDD" id="cd16345">
    <property type="entry name" value="LMWP_ArsC"/>
    <property type="match status" value="1"/>
</dbReference>
<evidence type="ECO:0000313" key="3">
    <source>
        <dbReference type="EMBL" id="GLQ05566.1"/>
    </source>
</evidence>
<protein>
    <submittedName>
        <fullName evidence="3">ArsC family transcriptional regulator</fullName>
    </submittedName>
</protein>
<dbReference type="InterPro" id="IPR036196">
    <property type="entry name" value="Ptyr_pPase_sf"/>
</dbReference>
<keyword evidence="1" id="KW-0059">Arsenical resistance</keyword>
<accession>A0ABQ5U1L1</accession>
<dbReference type="Pfam" id="PF01451">
    <property type="entry name" value="LMWPc"/>
    <property type="match status" value="1"/>
</dbReference>
<reference evidence="3" key="2">
    <citation type="submission" date="2023-01" db="EMBL/GenBank/DDBJ databases">
        <title>Draft genome sequence of Sneathiella chinensis strain NBRC 103408.</title>
        <authorList>
            <person name="Sun Q."/>
            <person name="Mori K."/>
        </authorList>
    </citation>
    <scope>NUCLEOTIDE SEQUENCE</scope>
    <source>
        <strain evidence="3">NBRC 103408</strain>
    </source>
</reference>
<dbReference type="SUPFAM" id="SSF52788">
    <property type="entry name" value="Phosphotyrosine protein phosphatases I"/>
    <property type="match status" value="1"/>
</dbReference>
<sequence length="152" mass="17103">MTINDQSPMPTSVLFACTHNSIRSAMAEVIMKSLYGKNIYVDSAGVMATEINGFAIEVLDEIGLDAENHLAKNLDDLEDSSFDLIICLSPEAHKKAEELTRTWACDIEDWNTVDPSLVEGNREMRLNAFRQVRDDLYQKIKTRFSPSVHPLV</sequence>
<dbReference type="Proteomes" id="UP001161409">
    <property type="component" value="Unassembled WGS sequence"/>
</dbReference>
<keyword evidence="4" id="KW-1185">Reference proteome</keyword>
<evidence type="ECO:0000256" key="1">
    <source>
        <dbReference type="ARBA" id="ARBA00022849"/>
    </source>
</evidence>
<evidence type="ECO:0000313" key="4">
    <source>
        <dbReference type="Proteomes" id="UP001161409"/>
    </source>
</evidence>
<gene>
    <name evidence="3" type="ORF">GCM10007924_07870</name>
</gene>
<evidence type="ECO:0000259" key="2">
    <source>
        <dbReference type="SMART" id="SM00226"/>
    </source>
</evidence>
<dbReference type="Gene3D" id="3.40.50.2300">
    <property type="match status" value="1"/>
</dbReference>
<dbReference type="SMART" id="SM00226">
    <property type="entry name" value="LMWPc"/>
    <property type="match status" value="1"/>
</dbReference>
<dbReference type="RefSeq" id="WP_206374279.1">
    <property type="nucleotide sequence ID" value="NZ_BSNF01000001.1"/>
</dbReference>
<dbReference type="PANTHER" id="PTHR43428:SF1">
    <property type="entry name" value="ARSENATE REDUCTASE"/>
    <property type="match status" value="1"/>
</dbReference>
<dbReference type="EMBL" id="BSNF01000001">
    <property type="protein sequence ID" value="GLQ05566.1"/>
    <property type="molecule type" value="Genomic_DNA"/>
</dbReference>
<dbReference type="PANTHER" id="PTHR43428">
    <property type="entry name" value="ARSENATE REDUCTASE"/>
    <property type="match status" value="1"/>
</dbReference>
<reference evidence="3" key="1">
    <citation type="journal article" date="2014" name="Int. J. Syst. Evol. Microbiol.">
        <title>Complete genome of a new Firmicutes species belonging to the dominant human colonic microbiota ('Ruminococcus bicirculans') reveals two chromosomes and a selective capacity to utilize plant glucans.</title>
        <authorList>
            <consortium name="NISC Comparative Sequencing Program"/>
            <person name="Wegmann U."/>
            <person name="Louis P."/>
            <person name="Goesmann A."/>
            <person name="Henrissat B."/>
            <person name="Duncan S.H."/>
            <person name="Flint H.J."/>
        </authorList>
    </citation>
    <scope>NUCLEOTIDE SEQUENCE</scope>
    <source>
        <strain evidence="3">NBRC 103408</strain>
    </source>
</reference>